<accession>E5A878</accession>
<dbReference type="RefSeq" id="XP_003843302.1">
    <property type="nucleotide sequence ID" value="XM_003843254.1"/>
</dbReference>
<dbReference type="VEuPathDB" id="FungiDB:LEMA_P074120.1"/>
<feature type="region of interest" description="Disordered" evidence="1">
    <location>
        <begin position="107"/>
        <end position="138"/>
    </location>
</feature>
<evidence type="ECO:0000313" key="2">
    <source>
        <dbReference type="EMBL" id="CBX99823.1"/>
    </source>
</evidence>
<reference evidence="3" key="1">
    <citation type="journal article" date="2011" name="Nat. Commun.">
        <title>Effector diversification within compartments of the Leptosphaeria maculans genome affected by Repeat-Induced Point mutations.</title>
        <authorList>
            <person name="Rouxel T."/>
            <person name="Grandaubert J."/>
            <person name="Hane J.K."/>
            <person name="Hoede C."/>
            <person name="van de Wouw A.P."/>
            <person name="Couloux A."/>
            <person name="Dominguez V."/>
            <person name="Anthouard V."/>
            <person name="Bally P."/>
            <person name="Bourras S."/>
            <person name="Cozijnsen A.J."/>
            <person name="Ciuffetti L.M."/>
            <person name="Degrave A."/>
            <person name="Dilmaghani A."/>
            <person name="Duret L."/>
            <person name="Fudal I."/>
            <person name="Goodwin S.B."/>
            <person name="Gout L."/>
            <person name="Glaser N."/>
            <person name="Linglin J."/>
            <person name="Kema G.H.J."/>
            <person name="Lapalu N."/>
            <person name="Lawrence C.B."/>
            <person name="May K."/>
            <person name="Meyer M."/>
            <person name="Ollivier B."/>
            <person name="Poulain J."/>
            <person name="Schoch C.L."/>
            <person name="Simon A."/>
            <person name="Spatafora J.W."/>
            <person name="Stachowiak A."/>
            <person name="Turgeon B.G."/>
            <person name="Tyler B.M."/>
            <person name="Vincent D."/>
            <person name="Weissenbach J."/>
            <person name="Amselem J."/>
            <person name="Quesneville H."/>
            <person name="Oliver R.P."/>
            <person name="Wincker P."/>
            <person name="Balesdent M.-H."/>
            <person name="Howlett B.J."/>
        </authorList>
    </citation>
    <scope>NUCLEOTIDE SEQUENCE [LARGE SCALE GENOMIC DNA]</scope>
    <source>
        <strain evidence="3">JN3 / isolate v23.1.3 / race Av1-4-5-6-7-8</strain>
    </source>
</reference>
<dbReference type="InParanoid" id="E5A878"/>
<gene>
    <name evidence="2" type="ORF">LEMA_P074120.1</name>
</gene>
<dbReference type="AlphaFoldDB" id="E5A878"/>
<dbReference type="EMBL" id="FP929137">
    <property type="protein sequence ID" value="CBX99823.1"/>
    <property type="molecule type" value="Genomic_DNA"/>
</dbReference>
<proteinExistence type="predicted"/>
<evidence type="ECO:0000256" key="1">
    <source>
        <dbReference type="SAM" id="MobiDB-lite"/>
    </source>
</evidence>
<keyword evidence="3" id="KW-1185">Reference proteome</keyword>
<protein>
    <submittedName>
        <fullName evidence="2">Uncharacterized protein</fullName>
    </submittedName>
</protein>
<dbReference type="HOGENOM" id="CLU_095752_0_0_1"/>
<dbReference type="GeneID" id="13292800"/>
<dbReference type="OMA" id="FSSRHMH"/>
<name>E5A878_LEPMJ</name>
<dbReference type="Proteomes" id="UP000002668">
    <property type="component" value="Genome"/>
</dbReference>
<evidence type="ECO:0000313" key="3">
    <source>
        <dbReference type="Proteomes" id="UP000002668"/>
    </source>
</evidence>
<feature type="compositionally biased region" description="Acidic residues" evidence="1">
    <location>
        <begin position="107"/>
        <end position="117"/>
    </location>
</feature>
<sequence>MGDDWQDAAFSTRHMHNRVGGHGKSSRTKAFDVQKVFGSYSVKCAAWQKRIDTSAKNLSDQSSGLEFYRLTENGEGVIGKLVLPFVLNAAVILAASRASLQRTVADVEDDGIEEDTDAPTIDSLPEDSEGDPDQNTFATDRFSTFDKNSFRSPKFWLQWSGTPMTEGTSVPEHTADVGSGLGYVVFTGNDCHKFKGTLNCAALQWKDVAITGHKITSRSATDIPVVWIPDRHTI</sequence>
<organism evidence="3">
    <name type="scientific">Leptosphaeria maculans (strain JN3 / isolate v23.1.3 / race Av1-4-5-6-7-8)</name>
    <name type="common">Blackleg fungus</name>
    <name type="synonym">Phoma lingam</name>
    <dbReference type="NCBI Taxonomy" id="985895"/>
    <lineage>
        <taxon>Eukaryota</taxon>
        <taxon>Fungi</taxon>
        <taxon>Dikarya</taxon>
        <taxon>Ascomycota</taxon>
        <taxon>Pezizomycotina</taxon>
        <taxon>Dothideomycetes</taxon>
        <taxon>Pleosporomycetidae</taxon>
        <taxon>Pleosporales</taxon>
        <taxon>Pleosporineae</taxon>
        <taxon>Leptosphaeriaceae</taxon>
        <taxon>Plenodomus</taxon>
        <taxon>Plenodomus lingam/Leptosphaeria maculans species complex</taxon>
    </lineage>
</organism>
<dbReference type="OrthoDB" id="5220117at2759"/>
<dbReference type="eggNOG" id="ENOG502SNP0">
    <property type="taxonomic scope" value="Eukaryota"/>
</dbReference>